<dbReference type="EMBL" id="CP043420">
    <property type="protein sequence ID" value="QEL09885.1"/>
    <property type="molecule type" value="Genomic_DNA"/>
</dbReference>
<dbReference type="SUPFAM" id="SSF47616">
    <property type="entry name" value="GST C-terminal domain-like"/>
    <property type="match status" value="1"/>
</dbReference>
<name>A0A1S1NMS0_9GAMM</name>
<dbReference type="Pfam" id="PF13409">
    <property type="entry name" value="GST_N_2"/>
    <property type="match status" value="1"/>
</dbReference>
<dbReference type="PANTHER" id="PTHR44051">
    <property type="entry name" value="GLUTATHIONE S-TRANSFERASE-RELATED"/>
    <property type="match status" value="1"/>
</dbReference>
<dbReference type="InterPro" id="IPR040079">
    <property type="entry name" value="Glutathione_S-Trfase"/>
</dbReference>
<dbReference type="OrthoDB" id="9799538at2"/>
<evidence type="ECO:0000313" key="2">
    <source>
        <dbReference type="Proteomes" id="UP000322553"/>
    </source>
</evidence>
<dbReference type="Gene3D" id="1.20.1050.10">
    <property type="match status" value="1"/>
</dbReference>
<dbReference type="InterPro" id="IPR036249">
    <property type="entry name" value="Thioredoxin-like_sf"/>
</dbReference>
<organism evidence="1 2">
    <name type="scientific">Kushneria phosphatilytica</name>
    <dbReference type="NCBI Taxonomy" id="657387"/>
    <lineage>
        <taxon>Bacteria</taxon>
        <taxon>Pseudomonadati</taxon>
        <taxon>Pseudomonadota</taxon>
        <taxon>Gammaproteobacteria</taxon>
        <taxon>Oceanospirillales</taxon>
        <taxon>Halomonadaceae</taxon>
        <taxon>Kushneria</taxon>
    </lineage>
</organism>
<dbReference type="GO" id="GO:0016740">
    <property type="term" value="F:transferase activity"/>
    <property type="evidence" value="ECO:0007669"/>
    <property type="project" value="UniProtKB-KW"/>
</dbReference>
<dbReference type="Pfam" id="PF13410">
    <property type="entry name" value="GST_C_2"/>
    <property type="match status" value="1"/>
</dbReference>
<dbReference type="STRING" id="657387.BH688_14240"/>
<dbReference type="PANTHER" id="PTHR44051:SF8">
    <property type="entry name" value="GLUTATHIONE S-TRANSFERASE GSTA"/>
    <property type="match status" value="1"/>
</dbReference>
<keyword evidence="1" id="KW-0808">Transferase</keyword>
<dbReference type="InterPro" id="IPR036282">
    <property type="entry name" value="Glutathione-S-Trfase_C_sf"/>
</dbReference>
<dbReference type="Proteomes" id="UP000322553">
    <property type="component" value="Chromosome"/>
</dbReference>
<dbReference type="CDD" id="cd03194">
    <property type="entry name" value="GST_C_3"/>
    <property type="match status" value="1"/>
</dbReference>
<dbReference type="SUPFAM" id="SSF52833">
    <property type="entry name" value="Thioredoxin-like"/>
    <property type="match status" value="1"/>
</dbReference>
<accession>A0A1S1NMS0</accession>
<dbReference type="RefSeq" id="WP_070980871.1">
    <property type="nucleotide sequence ID" value="NZ_CP043420.1"/>
</dbReference>
<reference evidence="1 2" key="1">
    <citation type="submission" date="2019-08" db="EMBL/GenBank/DDBJ databases">
        <title>Complete genome sequence of Kushneria sp. YCWA18, a halophilic phosphate-solubilizing bacterium isolated from Daqiao saltern in China.</title>
        <authorList>
            <person name="Du G.-X."/>
            <person name="Qu L.-Y."/>
        </authorList>
    </citation>
    <scope>NUCLEOTIDE SEQUENCE [LARGE SCALE GENOMIC DNA]</scope>
    <source>
        <strain evidence="1 2">YCWA18</strain>
    </source>
</reference>
<dbReference type="PROSITE" id="PS50404">
    <property type="entry name" value="GST_NTER"/>
    <property type="match status" value="1"/>
</dbReference>
<protein>
    <submittedName>
        <fullName evidence="1">Glutathione S-transferase family protein</fullName>
    </submittedName>
</protein>
<dbReference type="CDD" id="cd03043">
    <property type="entry name" value="GST_N_1"/>
    <property type="match status" value="1"/>
</dbReference>
<keyword evidence="2" id="KW-1185">Reference proteome</keyword>
<dbReference type="Gene3D" id="3.40.30.10">
    <property type="entry name" value="Glutaredoxin"/>
    <property type="match status" value="1"/>
</dbReference>
<sequence length="230" mass="26102">MNYRLFIANRNYSSWSMRPWVLMRALDIDFEEVLTPFEGAGRQRAFEAFSPTGKVPCLHDHDQVIWESMAIVEYLAEAYPGVWPAQREARSWARSATAEMHAGFAALRDECSMNCALRIELGTPSEALTRDLERLDALWQEGLACFGGPWLAGEHFTAVDAFYAPVAVRIRGYGLRLGPASMAYAERLLDQPAVAEWIEQGIREPWVDEPHEADCIRGRRVLEDLRQQVA</sequence>
<gene>
    <name evidence="1" type="ORF">FY550_01205</name>
</gene>
<evidence type="ECO:0000313" key="1">
    <source>
        <dbReference type="EMBL" id="QEL09885.1"/>
    </source>
</evidence>
<proteinExistence type="predicted"/>
<dbReference type="InterPro" id="IPR004045">
    <property type="entry name" value="Glutathione_S-Trfase_N"/>
</dbReference>
<dbReference type="KEGG" id="kuy:FY550_01205"/>
<dbReference type="SFLD" id="SFLDS00019">
    <property type="entry name" value="Glutathione_Transferase_(cytos"/>
    <property type="match status" value="1"/>
</dbReference>
<dbReference type="SFLD" id="SFLDG00358">
    <property type="entry name" value="Main_(cytGST)"/>
    <property type="match status" value="1"/>
</dbReference>
<dbReference type="AlphaFoldDB" id="A0A1S1NMS0"/>